<organism evidence="1">
    <name type="scientific">Lepeophtheirus salmonis</name>
    <name type="common">Salmon louse</name>
    <name type="synonym">Caligus salmonis</name>
    <dbReference type="NCBI Taxonomy" id="72036"/>
    <lineage>
        <taxon>Eukaryota</taxon>
        <taxon>Metazoa</taxon>
        <taxon>Ecdysozoa</taxon>
        <taxon>Arthropoda</taxon>
        <taxon>Crustacea</taxon>
        <taxon>Multicrustacea</taxon>
        <taxon>Hexanauplia</taxon>
        <taxon>Copepoda</taxon>
        <taxon>Siphonostomatoida</taxon>
        <taxon>Caligidae</taxon>
        <taxon>Lepeophtheirus</taxon>
    </lineage>
</organism>
<proteinExistence type="predicted"/>
<feature type="non-terminal residue" evidence="1">
    <location>
        <position position="1"/>
    </location>
</feature>
<dbReference type="EMBL" id="HACA01022955">
    <property type="protein sequence ID" value="CDW40316.1"/>
    <property type="molecule type" value="Transcribed_RNA"/>
</dbReference>
<name>A0A0K2URE9_LEPSM</name>
<sequence length="58" mass="6723">GHEVAKPVSKSKFDLGTLSVGKFTKSGRDEIIIFPRDFLKKDPQKKYIYFSYCFINFS</sequence>
<accession>A0A0K2URE9</accession>
<reference evidence="1" key="1">
    <citation type="submission" date="2014-05" db="EMBL/GenBank/DDBJ databases">
        <authorList>
            <person name="Chronopoulou M."/>
        </authorList>
    </citation>
    <scope>NUCLEOTIDE SEQUENCE</scope>
    <source>
        <tissue evidence="1">Whole organism</tissue>
    </source>
</reference>
<evidence type="ECO:0000313" key="1">
    <source>
        <dbReference type="EMBL" id="CDW40316.1"/>
    </source>
</evidence>
<feature type="non-terminal residue" evidence="1">
    <location>
        <position position="58"/>
    </location>
</feature>
<protein>
    <submittedName>
        <fullName evidence="1">Uncharacterized protein</fullName>
    </submittedName>
</protein>
<dbReference type="AlphaFoldDB" id="A0A0K2URE9"/>